<dbReference type="OrthoDB" id="1776073at2"/>
<evidence type="ECO:0000313" key="4">
    <source>
        <dbReference type="Proteomes" id="UP000321717"/>
    </source>
</evidence>
<reference evidence="3 4" key="1">
    <citation type="submission" date="2019-07" db="EMBL/GenBank/DDBJ databases">
        <title>Whole genome shotgun sequence of Rhizobium naphthalenivorans NBRC 107585.</title>
        <authorList>
            <person name="Hosoyama A."/>
            <person name="Uohara A."/>
            <person name="Ohji S."/>
            <person name="Ichikawa N."/>
        </authorList>
    </citation>
    <scope>NUCLEOTIDE SEQUENCE [LARGE SCALE GENOMIC DNA]</scope>
    <source>
        <strain evidence="3 4">NBRC 107585</strain>
    </source>
</reference>
<evidence type="ECO:0000259" key="2">
    <source>
        <dbReference type="Pfam" id="PF14827"/>
    </source>
</evidence>
<feature type="transmembrane region" description="Helical" evidence="1">
    <location>
        <begin position="6"/>
        <end position="29"/>
    </location>
</feature>
<keyword evidence="1" id="KW-0472">Membrane</keyword>
<evidence type="ECO:0000313" key="3">
    <source>
        <dbReference type="EMBL" id="GEO84096.1"/>
    </source>
</evidence>
<dbReference type="RefSeq" id="WP_147178900.1">
    <property type="nucleotide sequence ID" value="NZ_BJZP01000004.1"/>
</dbReference>
<keyword evidence="1" id="KW-0812">Transmembrane</keyword>
<dbReference type="InterPro" id="IPR029151">
    <property type="entry name" value="Sensor-like_sf"/>
</dbReference>
<organism evidence="3 4">
    <name type="scientific">Ciceribacter naphthalenivorans</name>
    <dbReference type="NCBI Taxonomy" id="1118451"/>
    <lineage>
        <taxon>Bacteria</taxon>
        <taxon>Pseudomonadati</taxon>
        <taxon>Pseudomonadota</taxon>
        <taxon>Alphaproteobacteria</taxon>
        <taxon>Hyphomicrobiales</taxon>
        <taxon>Rhizobiaceae</taxon>
        <taxon>Ciceribacter</taxon>
    </lineage>
</organism>
<dbReference type="Gene3D" id="3.30.450.20">
    <property type="entry name" value="PAS domain"/>
    <property type="match status" value="1"/>
</dbReference>
<name>A0A512HF64_9HYPH</name>
<dbReference type="Pfam" id="PF14827">
    <property type="entry name" value="dCache_3"/>
    <property type="match status" value="1"/>
</dbReference>
<keyword evidence="1" id="KW-1133">Transmembrane helix</keyword>
<sequence length="376" mass="39189">MTLDRSLAITTAAFFALILSISGLVVVGGSQRQLDTGKMNEMQATALLLTSSMAQAASLSATHADRIANDPQVVALMKAGDRDGLARMLKPSYEALASEAGVNMLHFHTVDIKSFLRVQDPTNFGQDLSAIRPMILAANRSRVLQKGLEVGLAGLSLRAVAPIQDGETLVGTVEVGVDLKSLLELAKSASGADFALFLSQAMTGVVPKGADASKEPAGLAIEAATNTTLFQALQDRRAIGLSREPVQGTARIDDRRYGTFSQPLLDYSGRMIGAILIVRDFSGLDSGFLRAVATAMIVVVVGMIAAFSVVMIAVRAMVVRPLAALATYAEMRASGKPLDDAPAASGLADYTRLHDAIDALAAGHSPPRGGADGGSA</sequence>
<dbReference type="SUPFAM" id="SSF103190">
    <property type="entry name" value="Sensory domain-like"/>
    <property type="match status" value="1"/>
</dbReference>
<gene>
    <name evidence="3" type="ORF">RNA01_10280</name>
</gene>
<accession>A0A512HF64</accession>
<protein>
    <recommendedName>
        <fullName evidence="2">Double Cache domain-containing protein</fullName>
    </recommendedName>
</protein>
<evidence type="ECO:0000256" key="1">
    <source>
        <dbReference type="SAM" id="Phobius"/>
    </source>
</evidence>
<dbReference type="EMBL" id="BJZP01000004">
    <property type="protein sequence ID" value="GEO84096.1"/>
    <property type="molecule type" value="Genomic_DNA"/>
</dbReference>
<dbReference type="AlphaFoldDB" id="A0A512HF64"/>
<feature type="transmembrane region" description="Helical" evidence="1">
    <location>
        <begin position="288"/>
        <end position="314"/>
    </location>
</feature>
<dbReference type="Proteomes" id="UP000321717">
    <property type="component" value="Unassembled WGS sequence"/>
</dbReference>
<proteinExistence type="predicted"/>
<comment type="caution">
    <text evidence="3">The sequence shown here is derived from an EMBL/GenBank/DDBJ whole genome shotgun (WGS) entry which is preliminary data.</text>
</comment>
<keyword evidence="4" id="KW-1185">Reference proteome</keyword>
<dbReference type="InterPro" id="IPR029150">
    <property type="entry name" value="dCache_3"/>
</dbReference>
<feature type="domain" description="Double Cache" evidence="2">
    <location>
        <begin position="55"/>
        <end position="280"/>
    </location>
</feature>